<dbReference type="PANTHER" id="PTHR33795:SF1">
    <property type="entry name" value="INSERTION ELEMENT IS150 PROTEIN INSJ"/>
    <property type="match status" value="1"/>
</dbReference>
<dbReference type="GO" id="GO:0043565">
    <property type="term" value="F:sequence-specific DNA binding"/>
    <property type="evidence" value="ECO:0007669"/>
    <property type="project" value="InterPro"/>
</dbReference>
<name>A0A937K3H5_9CLOT</name>
<dbReference type="InterPro" id="IPR052057">
    <property type="entry name" value="IS150/IS1296_orfA-like"/>
</dbReference>
<proteinExistence type="predicted"/>
<evidence type="ECO:0000313" key="1">
    <source>
        <dbReference type="EMBL" id="MBL4931647.1"/>
    </source>
</evidence>
<protein>
    <submittedName>
        <fullName evidence="1">Transposase</fullName>
    </submittedName>
</protein>
<accession>A0A937K3H5</accession>
<dbReference type="SUPFAM" id="SSF48295">
    <property type="entry name" value="TrpR-like"/>
    <property type="match status" value="1"/>
</dbReference>
<comment type="caution">
    <text evidence="1">The sequence shown here is derived from an EMBL/GenBank/DDBJ whole genome shotgun (WGS) entry which is preliminary data.</text>
</comment>
<dbReference type="Proteomes" id="UP000623681">
    <property type="component" value="Unassembled WGS sequence"/>
</dbReference>
<evidence type="ECO:0000313" key="2">
    <source>
        <dbReference type="Proteomes" id="UP000623681"/>
    </source>
</evidence>
<dbReference type="PANTHER" id="PTHR33795">
    <property type="entry name" value="INSERTION ELEMENT IS150 PROTEIN INSJ"/>
    <property type="match status" value="1"/>
</dbReference>
<dbReference type="AlphaFoldDB" id="A0A937K3H5"/>
<dbReference type="EMBL" id="JAESWA010000022">
    <property type="protein sequence ID" value="MBL4931647.1"/>
    <property type="molecule type" value="Genomic_DNA"/>
</dbReference>
<reference evidence="1" key="1">
    <citation type="submission" date="2021-01" db="EMBL/GenBank/DDBJ databases">
        <title>Genome public.</title>
        <authorList>
            <person name="Liu C."/>
            <person name="Sun Q."/>
        </authorList>
    </citation>
    <scope>NUCLEOTIDE SEQUENCE</scope>
    <source>
        <strain evidence="1">YIM B02565</strain>
    </source>
</reference>
<organism evidence="1 2">
    <name type="scientific">Clostridium paridis</name>
    <dbReference type="NCBI Taxonomy" id="2803863"/>
    <lineage>
        <taxon>Bacteria</taxon>
        <taxon>Bacillati</taxon>
        <taxon>Bacillota</taxon>
        <taxon>Clostridia</taxon>
        <taxon>Eubacteriales</taxon>
        <taxon>Clostridiaceae</taxon>
        <taxon>Clostridium</taxon>
    </lineage>
</organism>
<keyword evidence="2" id="KW-1185">Reference proteome</keyword>
<dbReference type="InterPro" id="IPR010921">
    <property type="entry name" value="Trp_repressor/repl_initiator"/>
</dbReference>
<gene>
    <name evidence="1" type="ORF">JK634_07515</name>
</gene>
<dbReference type="RefSeq" id="WP_202767035.1">
    <property type="nucleotide sequence ID" value="NZ_JAESWA010000022.1"/>
</dbReference>
<sequence>MAKHSLEVKIKAVNDVLELGMSACAVAKGLNTVHSVVQRWVALYEKFGVEGLHMKSKTYTGDFKVHVVEYIHENGLSLFQGAVHFGIPSDSTVGKWDHIYFEDLNLRQEHGIFLLTNGIIYILRMVQKLCIEITEGGRQK</sequence>